<accession>A0A430Q6V8</accession>
<keyword evidence="2" id="KW-1185">Reference proteome</keyword>
<evidence type="ECO:0000313" key="1">
    <source>
        <dbReference type="EMBL" id="RTG83438.1"/>
    </source>
</evidence>
<protein>
    <submittedName>
        <fullName evidence="1">Uncharacterized protein</fullName>
    </submittedName>
</protein>
<gene>
    <name evidence="1" type="ORF">DC041_0009314</name>
</gene>
<dbReference type="EMBL" id="QMKO01002459">
    <property type="protein sequence ID" value="RTG83438.1"/>
    <property type="molecule type" value="Genomic_DNA"/>
</dbReference>
<dbReference type="Proteomes" id="UP000290809">
    <property type="component" value="Unassembled WGS sequence"/>
</dbReference>
<comment type="caution">
    <text evidence="1">The sequence shown here is derived from an EMBL/GenBank/DDBJ whole genome shotgun (WGS) entry which is preliminary data.</text>
</comment>
<dbReference type="AlphaFoldDB" id="A0A430Q6V8"/>
<organism evidence="1 2">
    <name type="scientific">Schistosoma bovis</name>
    <name type="common">Blood fluke</name>
    <dbReference type="NCBI Taxonomy" id="6184"/>
    <lineage>
        <taxon>Eukaryota</taxon>
        <taxon>Metazoa</taxon>
        <taxon>Spiralia</taxon>
        <taxon>Lophotrochozoa</taxon>
        <taxon>Platyhelminthes</taxon>
        <taxon>Trematoda</taxon>
        <taxon>Digenea</taxon>
        <taxon>Strigeidida</taxon>
        <taxon>Schistosomatoidea</taxon>
        <taxon>Schistosomatidae</taxon>
        <taxon>Schistosoma</taxon>
    </lineage>
</organism>
<sequence>MSEEQHININNEYCPITRLSYPLSYLTGINEDIRGELVHSIIDLQQEQQEQQEQSMNTCAVPINVCCVCSNDENDLQSLHSDVQVLCATPGCKYINMSEEQHININNEYCPITRLSYPLSYLTGINEDIRGELVHSIIDLQQEQQEQQEQSMNTCAVPINVCCVCSNDENDLQSLHSDVQVLCATPGCKYSQTSQTLSSTTSNHFTSVLCAIQYATEKLNQSENSIQSTLLHSDPYSQCKQYTSNSPVNYIGSMELSPNFLDDLKSTSKIPITNSSTTVRSHSYVQPPLITDRFSDILR</sequence>
<evidence type="ECO:0000313" key="2">
    <source>
        <dbReference type="Proteomes" id="UP000290809"/>
    </source>
</evidence>
<name>A0A430Q6V8_SCHBO</name>
<proteinExistence type="predicted"/>
<reference evidence="1 2" key="1">
    <citation type="journal article" date="2019" name="PLoS Pathog.">
        <title>Genome sequence of the bovine parasite Schistosoma bovis Tanzania.</title>
        <authorList>
            <person name="Oey H."/>
            <person name="Zakrzewski M."/>
            <person name="Gobert G."/>
            <person name="Gravermann K."/>
            <person name="Stoye J."/>
            <person name="Jones M."/>
            <person name="Mcmanus D."/>
            <person name="Krause L."/>
        </authorList>
    </citation>
    <scope>NUCLEOTIDE SEQUENCE [LARGE SCALE GENOMIC DNA]</scope>
    <source>
        <strain evidence="1 2">TAN1997</strain>
    </source>
</reference>